<dbReference type="AlphaFoldDB" id="A0AA49IVK0"/>
<dbReference type="Pfam" id="PF08843">
    <property type="entry name" value="AbiEii"/>
    <property type="match status" value="1"/>
</dbReference>
<dbReference type="InterPro" id="IPR014942">
    <property type="entry name" value="AbiEii"/>
</dbReference>
<evidence type="ECO:0000313" key="1">
    <source>
        <dbReference type="EMBL" id="WIM05787.1"/>
    </source>
</evidence>
<reference evidence="1" key="1">
    <citation type="journal article" date="2023" name="Nat. Microbiol.">
        <title>Enrichment and characterization of a nitric oxide-reducing microbial community in a continuous bioreactor.</title>
        <authorList>
            <person name="Garrido-Amador P."/>
            <person name="Stortenbeker N."/>
            <person name="Wessels H.J.C.T."/>
            <person name="Speth D.R."/>
            <person name="Garcia-Heredia I."/>
            <person name="Kartal B."/>
        </authorList>
    </citation>
    <scope>NUCLEOTIDE SEQUENCE</scope>
    <source>
        <strain evidence="1">MAG1</strain>
    </source>
</reference>
<organism evidence="1">
    <name type="scientific">Candidatus Nitricoxidivorans perseverans</name>
    <dbReference type="NCBI Taxonomy" id="2975601"/>
    <lineage>
        <taxon>Bacteria</taxon>
        <taxon>Pseudomonadati</taxon>
        <taxon>Pseudomonadota</taxon>
        <taxon>Betaproteobacteria</taxon>
        <taxon>Nitrosomonadales</taxon>
        <taxon>Sterolibacteriaceae</taxon>
        <taxon>Candidatus Nitricoxidivorans</taxon>
    </lineage>
</organism>
<keyword evidence="1" id="KW-0808">Transferase</keyword>
<dbReference type="GO" id="GO:0016740">
    <property type="term" value="F:transferase activity"/>
    <property type="evidence" value="ECO:0007669"/>
    <property type="project" value="UniProtKB-KW"/>
</dbReference>
<sequence length="300" mass="32880">MNKDLAASVRARLLNVAKAQGADFNQVLVRFALERILYRLSQSAHADHFLLKGALLFTLWYDMPHRTTRDADLLGFGPSDLESIAQTFRDIASVEVEDGIVFDPATVSVEEIRKDAGYAGARVLITGEIAKARCKTQIDIGFGDAVTPGPVHAVYPVLIEDLPAPRLRTYPVYTVISEKLHAIALLGMTNSRLKDYLDLWVLLDREALNANTLARAIAATFIRRGMPVPAVLPIGLTDEFATDSSRQAMWHAFLKKNEITITPLSDVVAKLRVILEPALAQAATFSATADLVDVDKQDAS</sequence>
<protein>
    <submittedName>
        <fullName evidence="1">Nucleotidyl transferase AbiEii/AbiGii toxin family protein</fullName>
    </submittedName>
</protein>
<accession>A0AA49IVK0</accession>
<gene>
    <name evidence="1" type="ORF">OHM77_00430</name>
</gene>
<dbReference type="KEGG" id="npv:OHM77_00430"/>
<dbReference type="EMBL" id="CP107246">
    <property type="protein sequence ID" value="WIM05787.1"/>
    <property type="molecule type" value="Genomic_DNA"/>
</dbReference>
<proteinExistence type="predicted"/>
<dbReference type="Proteomes" id="UP001234916">
    <property type="component" value="Chromosome"/>
</dbReference>
<name>A0AA49IVK0_9PROT</name>